<proteinExistence type="inferred from homology"/>
<dbReference type="InterPro" id="IPR012349">
    <property type="entry name" value="Split_barrel_FMN-bd"/>
</dbReference>
<evidence type="ECO:0000313" key="6">
    <source>
        <dbReference type="Proteomes" id="UP000672934"/>
    </source>
</evidence>
<dbReference type="SUPFAM" id="SSF50475">
    <property type="entry name" value="FMN-binding split barrel"/>
    <property type="match status" value="1"/>
</dbReference>
<dbReference type="AlphaFoldDB" id="A0A916IYL6"/>
<keyword evidence="2 5" id="KW-0560">Oxidoreductase</keyword>
<evidence type="ECO:0000256" key="3">
    <source>
        <dbReference type="SAM" id="MobiDB-lite"/>
    </source>
</evidence>
<evidence type="ECO:0000256" key="1">
    <source>
        <dbReference type="ARBA" id="ARBA00008898"/>
    </source>
</evidence>
<feature type="domain" description="Flavin reductase like" evidence="4">
    <location>
        <begin position="44"/>
        <end position="187"/>
    </location>
</feature>
<dbReference type="GO" id="GO:0010181">
    <property type="term" value="F:FMN binding"/>
    <property type="evidence" value="ECO:0007669"/>
    <property type="project" value="InterPro"/>
</dbReference>
<evidence type="ECO:0000256" key="2">
    <source>
        <dbReference type="ARBA" id="ARBA00023002"/>
    </source>
</evidence>
<dbReference type="PANTHER" id="PTHR30466:SF11">
    <property type="entry name" value="FLAVIN-DEPENDENT MONOOXYGENASE, REDUCTASE SUBUNIT HSAB"/>
    <property type="match status" value="1"/>
</dbReference>
<dbReference type="Pfam" id="PF01613">
    <property type="entry name" value="Flavin_Reduct"/>
    <property type="match status" value="1"/>
</dbReference>
<dbReference type="Gene3D" id="2.30.110.10">
    <property type="entry name" value="Electron Transport, Fmn-binding Protein, Chain A"/>
    <property type="match status" value="1"/>
</dbReference>
<feature type="region of interest" description="Disordered" evidence="3">
    <location>
        <begin position="1"/>
        <end position="31"/>
    </location>
</feature>
<dbReference type="GO" id="GO:0042602">
    <property type="term" value="F:riboflavin reductase (NADPH) activity"/>
    <property type="evidence" value="ECO:0007669"/>
    <property type="project" value="TreeGrafter"/>
</dbReference>
<organism evidence="5 6">
    <name type="scientific">Cupriavidus yeoncheonensis</name>
    <dbReference type="NCBI Taxonomy" id="1462994"/>
    <lineage>
        <taxon>Bacteria</taxon>
        <taxon>Pseudomonadati</taxon>
        <taxon>Pseudomonadota</taxon>
        <taxon>Betaproteobacteria</taxon>
        <taxon>Burkholderiales</taxon>
        <taxon>Burkholderiaceae</taxon>
        <taxon>Cupriavidus</taxon>
    </lineage>
</organism>
<dbReference type="GO" id="GO:0052874">
    <property type="term" value="F:FMN reductase (NADH) activity"/>
    <property type="evidence" value="ECO:0007669"/>
    <property type="project" value="UniProtKB-EC"/>
</dbReference>
<name>A0A916IYL6_9BURK</name>
<evidence type="ECO:0000313" key="5">
    <source>
        <dbReference type="EMBL" id="CAG2151516.1"/>
    </source>
</evidence>
<comment type="caution">
    <text evidence="5">The sequence shown here is derived from an EMBL/GenBank/DDBJ whole genome shotgun (WGS) entry which is preliminary data.</text>
</comment>
<dbReference type="InterPro" id="IPR002563">
    <property type="entry name" value="Flavin_Rdtase-like_dom"/>
</dbReference>
<gene>
    <name evidence="5" type="primary">rutF_2</name>
    <name evidence="5" type="ORF">LMG31506_04431</name>
</gene>
<reference evidence="5" key="1">
    <citation type="submission" date="2021-03" db="EMBL/GenBank/DDBJ databases">
        <authorList>
            <person name="Peeters C."/>
        </authorList>
    </citation>
    <scope>NUCLEOTIDE SEQUENCE</scope>
    <source>
        <strain evidence="5">LMG 31506</strain>
    </source>
</reference>
<keyword evidence="6" id="KW-1185">Reference proteome</keyword>
<dbReference type="EC" id="1.5.1.42" evidence="5"/>
<dbReference type="SMART" id="SM00903">
    <property type="entry name" value="Flavin_Reduct"/>
    <property type="match status" value="1"/>
</dbReference>
<comment type="similarity">
    <text evidence="1">Belongs to the non-flavoprotein flavin reductase family.</text>
</comment>
<dbReference type="RefSeq" id="WP_211949326.1">
    <property type="nucleotide sequence ID" value="NZ_CAJPUY010000017.1"/>
</dbReference>
<accession>A0A916IYL6</accession>
<sequence>MMPALAPLPYATEASNDSGQEDEDDAGHGADAAHPVRRALRRALGQFATDVAVVTATGSDGRPVGVTINSLASVSLSPPLLLWSLALGSGSLAAFRAAPCYAVNVLAHTQQALCERFATSGIDRFQGVSLAPGPCGTALIDHALACFVCRPRSARKVGDHVLFIAEIVSYRVNRGEPLVFHAGGFAGISAACPR</sequence>
<evidence type="ECO:0000259" key="4">
    <source>
        <dbReference type="SMART" id="SM00903"/>
    </source>
</evidence>
<dbReference type="InterPro" id="IPR050268">
    <property type="entry name" value="NADH-dep_flavin_reductase"/>
</dbReference>
<protein>
    <submittedName>
        <fullName evidence="5">FMN reductase (NADH) RutF</fullName>
        <ecNumber evidence="5">1.5.1.42</ecNumber>
    </submittedName>
</protein>
<dbReference type="EMBL" id="CAJPUY010000017">
    <property type="protein sequence ID" value="CAG2151516.1"/>
    <property type="molecule type" value="Genomic_DNA"/>
</dbReference>
<dbReference type="Proteomes" id="UP000672934">
    <property type="component" value="Unassembled WGS sequence"/>
</dbReference>
<dbReference type="PANTHER" id="PTHR30466">
    <property type="entry name" value="FLAVIN REDUCTASE"/>
    <property type="match status" value="1"/>
</dbReference>